<gene>
    <name evidence="1" type="ORF">MM415B04542_0002</name>
</gene>
<accession>A0A6M3LE60</accession>
<dbReference type="AlphaFoldDB" id="A0A6M3LE60"/>
<reference evidence="1" key="1">
    <citation type="submission" date="2020-03" db="EMBL/GenBank/DDBJ databases">
        <title>The deep terrestrial virosphere.</title>
        <authorList>
            <person name="Holmfeldt K."/>
            <person name="Nilsson E."/>
            <person name="Simone D."/>
            <person name="Lopez-Fernandez M."/>
            <person name="Wu X."/>
            <person name="de Brujin I."/>
            <person name="Lundin D."/>
            <person name="Andersson A."/>
            <person name="Bertilsson S."/>
            <person name="Dopson M."/>
        </authorList>
    </citation>
    <scope>NUCLEOTIDE SEQUENCE</scope>
    <source>
        <strain evidence="1">MM415B04542</strain>
    </source>
</reference>
<organism evidence="1">
    <name type="scientific">viral metagenome</name>
    <dbReference type="NCBI Taxonomy" id="1070528"/>
    <lineage>
        <taxon>unclassified sequences</taxon>
        <taxon>metagenomes</taxon>
        <taxon>organismal metagenomes</taxon>
    </lineage>
</organism>
<dbReference type="EMBL" id="MT143084">
    <property type="protein sequence ID" value="QJA92639.1"/>
    <property type="molecule type" value="Genomic_DNA"/>
</dbReference>
<name>A0A6M3LE60_9ZZZZ</name>
<protein>
    <recommendedName>
        <fullName evidence="2">Phage protein</fullName>
    </recommendedName>
</protein>
<proteinExistence type="predicted"/>
<evidence type="ECO:0008006" key="2">
    <source>
        <dbReference type="Google" id="ProtNLM"/>
    </source>
</evidence>
<sequence length="52" mass="6119">MKNILFNTNNHIVIAGEEMVEIIHIHEKNKRNNFVETLDMAIEKIIKEEKGE</sequence>
<evidence type="ECO:0000313" key="1">
    <source>
        <dbReference type="EMBL" id="QJA92639.1"/>
    </source>
</evidence>